<evidence type="ECO:0000313" key="4">
    <source>
        <dbReference type="Proteomes" id="UP000596827"/>
    </source>
</evidence>
<evidence type="ECO:0000256" key="1">
    <source>
        <dbReference type="SAM" id="MobiDB-lite"/>
    </source>
</evidence>
<dbReference type="AlphaFoldDB" id="A0A923MBL6"/>
<accession>A0A923MBL6</accession>
<proteinExistence type="predicted"/>
<dbReference type="GO" id="GO:0046464">
    <property type="term" value="P:acylglycerol catabolic process"/>
    <property type="evidence" value="ECO:0007669"/>
    <property type="project" value="TreeGrafter"/>
</dbReference>
<dbReference type="EMBL" id="JACORU010000008">
    <property type="protein sequence ID" value="MBC5766990.1"/>
    <property type="molecule type" value="Genomic_DNA"/>
</dbReference>
<keyword evidence="4" id="KW-1185">Reference proteome</keyword>
<evidence type="ECO:0000259" key="2">
    <source>
        <dbReference type="Pfam" id="PF00561"/>
    </source>
</evidence>
<dbReference type="PANTHER" id="PTHR43798">
    <property type="entry name" value="MONOACYLGLYCEROL LIPASE"/>
    <property type="match status" value="1"/>
</dbReference>
<reference evidence="3" key="1">
    <citation type="submission" date="2020-08" db="EMBL/GenBank/DDBJ databases">
        <title>Ramlibacter sp. GTP1 16S ribosomal RNA gene genome sequencing and assembly.</title>
        <authorList>
            <person name="Kang M."/>
        </authorList>
    </citation>
    <scope>NUCLEOTIDE SEQUENCE</scope>
    <source>
        <strain evidence="3">GTP1</strain>
    </source>
</reference>
<dbReference type="Pfam" id="PF00561">
    <property type="entry name" value="Abhydrolase_1"/>
    <property type="match status" value="1"/>
</dbReference>
<evidence type="ECO:0000313" key="3">
    <source>
        <dbReference type="EMBL" id="MBC5766990.1"/>
    </source>
</evidence>
<dbReference type="InterPro" id="IPR000073">
    <property type="entry name" value="AB_hydrolase_1"/>
</dbReference>
<feature type="domain" description="AB hydrolase-1" evidence="2">
    <location>
        <begin position="30"/>
        <end position="263"/>
    </location>
</feature>
<dbReference type="Proteomes" id="UP000596827">
    <property type="component" value="Unassembled WGS sequence"/>
</dbReference>
<dbReference type="SUPFAM" id="SSF53474">
    <property type="entry name" value="alpha/beta-Hydrolases"/>
    <property type="match status" value="1"/>
</dbReference>
<dbReference type="InterPro" id="IPR029058">
    <property type="entry name" value="AB_hydrolase_fold"/>
</dbReference>
<comment type="caution">
    <text evidence="3">The sequence shown here is derived from an EMBL/GenBank/DDBJ whole genome shotgun (WGS) entry which is preliminary data.</text>
</comment>
<dbReference type="PANTHER" id="PTHR43798:SF5">
    <property type="entry name" value="MONOACYLGLYCEROL LIPASE ABHD6"/>
    <property type="match status" value="1"/>
</dbReference>
<dbReference type="Gene3D" id="3.40.50.1820">
    <property type="entry name" value="alpha/beta hydrolase"/>
    <property type="match status" value="1"/>
</dbReference>
<gene>
    <name evidence="3" type="ORF">H8R02_21165</name>
</gene>
<sequence>MSTAVATPNRFAELKDRRIAYRVIGEGRTLLLLNRFRGNLDTWDPAFLDGLAAGGLRVITFDYSGLGLSTGAPSYDPSSLARDAVELMAALDLTDVAVGGWSIGGIAAQLVMAMASERVAQLVLVGTTPPGPLVKTGEQLFYDLARKPVNTHEDEVALFFEPKSEASREAAKQSARRIAQRTEGRSPPVDGGWAARNIGDAPKNPLFPAPPILQLLKATRKPILHVGGDHDIICPVENWYALNGALTTLQVVTFPQAGHGPQHQYPQASAAAIATFVRNT</sequence>
<dbReference type="RefSeq" id="WP_187083472.1">
    <property type="nucleotide sequence ID" value="NZ_JACORU010000008.1"/>
</dbReference>
<dbReference type="GO" id="GO:0016020">
    <property type="term" value="C:membrane"/>
    <property type="evidence" value="ECO:0007669"/>
    <property type="project" value="TreeGrafter"/>
</dbReference>
<name>A0A923MBL6_9BURK</name>
<protein>
    <submittedName>
        <fullName evidence="3">Alpha/beta hydrolase</fullName>
    </submittedName>
</protein>
<dbReference type="InterPro" id="IPR050266">
    <property type="entry name" value="AB_hydrolase_sf"/>
</dbReference>
<feature type="region of interest" description="Disordered" evidence="1">
    <location>
        <begin position="167"/>
        <end position="193"/>
    </location>
</feature>
<dbReference type="GO" id="GO:0047372">
    <property type="term" value="F:monoacylglycerol lipase activity"/>
    <property type="evidence" value="ECO:0007669"/>
    <property type="project" value="TreeGrafter"/>
</dbReference>
<organism evidence="3 4">
    <name type="scientific">Ramlibacter albus</name>
    <dbReference type="NCBI Taxonomy" id="2079448"/>
    <lineage>
        <taxon>Bacteria</taxon>
        <taxon>Pseudomonadati</taxon>
        <taxon>Pseudomonadota</taxon>
        <taxon>Betaproteobacteria</taxon>
        <taxon>Burkholderiales</taxon>
        <taxon>Comamonadaceae</taxon>
        <taxon>Ramlibacter</taxon>
    </lineage>
</organism>
<keyword evidence="3" id="KW-0378">Hydrolase</keyword>